<dbReference type="Proteomes" id="UP000214880">
    <property type="component" value="Unassembled WGS sequence"/>
</dbReference>
<keyword evidence="3 6" id="KW-0418">Kinase</keyword>
<dbReference type="InterPro" id="IPR022414">
    <property type="entry name" value="ATP-guanido_PTrfase_cat"/>
</dbReference>
<dbReference type="HAMAP" id="MF_00602">
    <property type="entry name" value="Prot_Arg_kinase"/>
    <property type="match status" value="1"/>
</dbReference>
<dbReference type="PROSITE" id="PS51510">
    <property type="entry name" value="PHOSPHAGEN_KINASE_C"/>
    <property type="match status" value="1"/>
</dbReference>
<keyword evidence="11" id="KW-1185">Reference proteome</keyword>
<dbReference type="InterPro" id="IPR022415">
    <property type="entry name" value="ATP-guanido_PTrfase_AS"/>
</dbReference>
<dbReference type="PANTHER" id="PTHR11547:SF38">
    <property type="entry name" value="ARGININE KINASE 1-RELATED"/>
    <property type="match status" value="1"/>
</dbReference>
<dbReference type="GO" id="GO:0005524">
    <property type="term" value="F:ATP binding"/>
    <property type="evidence" value="ECO:0007669"/>
    <property type="project" value="UniProtKB-UniRule"/>
</dbReference>
<organism evidence="10 11">
    <name type="scientific">Dendrosporobacter quercicolus</name>
    <dbReference type="NCBI Taxonomy" id="146817"/>
    <lineage>
        <taxon>Bacteria</taxon>
        <taxon>Bacillati</taxon>
        <taxon>Bacillota</taxon>
        <taxon>Negativicutes</taxon>
        <taxon>Selenomonadales</taxon>
        <taxon>Sporomusaceae</taxon>
        <taxon>Dendrosporobacter</taxon>
    </lineage>
</organism>
<dbReference type="AlphaFoldDB" id="A0A1G9V200"/>
<feature type="binding site" evidence="6 7">
    <location>
        <begin position="177"/>
        <end position="181"/>
    </location>
    <ligand>
        <name>ATP</name>
        <dbReference type="ChEBI" id="CHEBI:30616"/>
    </ligand>
</feature>
<name>A0A1G9V200_9FIRM</name>
<comment type="catalytic activity">
    <reaction evidence="5 6">
        <text>L-arginyl-[protein] + ATP = N(omega)-phospho-L-arginyl-[protein] + ADP + H(+)</text>
        <dbReference type="Rhea" id="RHEA:43384"/>
        <dbReference type="Rhea" id="RHEA-COMP:10532"/>
        <dbReference type="Rhea" id="RHEA-COMP:10533"/>
        <dbReference type="ChEBI" id="CHEBI:15378"/>
        <dbReference type="ChEBI" id="CHEBI:29965"/>
        <dbReference type="ChEBI" id="CHEBI:30616"/>
        <dbReference type="ChEBI" id="CHEBI:83226"/>
        <dbReference type="ChEBI" id="CHEBI:456216"/>
        <dbReference type="EC" id="2.7.14.1"/>
    </reaction>
</comment>
<dbReference type="InterPro" id="IPR000749">
    <property type="entry name" value="ATP-guanido_PTrfase"/>
</dbReference>
<dbReference type="InterPro" id="IPR023660">
    <property type="entry name" value="Arg_Kinase"/>
</dbReference>
<evidence type="ECO:0000256" key="2">
    <source>
        <dbReference type="ARBA" id="ARBA00022741"/>
    </source>
</evidence>
<dbReference type="GO" id="GO:0004111">
    <property type="term" value="F:creatine kinase activity"/>
    <property type="evidence" value="ECO:0007669"/>
    <property type="project" value="InterPro"/>
</dbReference>
<dbReference type="GO" id="GO:0046314">
    <property type="term" value="P:phosphocreatine biosynthetic process"/>
    <property type="evidence" value="ECO:0007669"/>
    <property type="project" value="InterPro"/>
</dbReference>
<feature type="domain" description="Phosphagen kinase C-terminal" evidence="9">
    <location>
        <begin position="24"/>
        <end position="255"/>
    </location>
</feature>
<dbReference type="PROSITE" id="PS00112">
    <property type="entry name" value="PHOSPHAGEN_KINASE"/>
    <property type="match status" value="1"/>
</dbReference>
<dbReference type="GO" id="GO:1990424">
    <property type="term" value="F:protein arginine kinase activity"/>
    <property type="evidence" value="ECO:0007669"/>
    <property type="project" value="UniProtKB-EC"/>
</dbReference>
<protein>
    <recommendedName>
        <fullName evidence="6">Protein-arginine kinase</fullName>
        <ecNumber evidence="6">2.7.14.1</ecNumber>
    </recommendedName>
</protein>
<feature type="binding site" evidence="6 7">
    <location>
        <position position="126"/>
    </location>
    <ligand>
        <name>ATP</name>
        <dbReference type="ChEBI" id="CHEBI:30616"/>
    </ligand>
</feature>
<dbReference type="STRING" id="146817.SAMN04488502_106145"/>
<evidence type="ECO:0000256" key="7">
    <source>
        <dbReference type="PROSITE-ProRule" id="PRU00843"/>
    </source>
</evidence>
<dbReference type="Pfam" id="PF00217">
    <property type="entry name" value="ATP-gua_Ptrans"/>
    <property type="match status" value="1"/>
</dbReference>
<evidence type="ECO:0000259" key="9">
    <source>
        <dbReference type="PROSITE" id="PS51510"/>
    </source>
</evidence>
<dbReference type="FunFam" id="3.30.590.10:FF:000007">
    <property type="entry name" value="Protein-arginine kinase"/>
    <property type="match status" value="1"/>
</dbReference>
<evidence type="ECO:0000256" key="5">
    <source>
        <dbReference type="ARBA" id="ARBA00051816"/>
    </source>
</evidence>
<sequence>MAYEYLLDQPLTPWMNHPGKDGDVVLSSRIRLARNICELPFPNKAEAAQLSKVEDKLEGLTEDLMADTGDDYLFIALDKLTSLERNVLVEKHIISPNHAAQPENRALLVSNDATVSVMVNEEDHLRIQCMFPGLNLGDALVLAHKIDDTLEARLDIAFNEQLGYLTACPTNLGTGLRASVMMHLPGLVFTRQITRIVNAATQLGLAVRGFYGEGTEAAGNIFQISNQITLGFSEQEIIDNLTSAVRQILNHERSARQALYKHSPVALTDKVWRAYGLLKYARSMSGQEALSLLSELRLGVDLNIIDAIRPALFNELVVTTRPNYLQKIIGNDDLNQSELNRFRAQLIRETLEAMDQDNAKGVV</sequence>
<evidence type="ECO:0000256" key="1">
    <source>
        <dbReference type="ARBA" id="ARBA00022679"/>
    </source>
</evidence>
<dbReference type="EC" id="2.7.14.1" evidence="6"/>
<comment type="similarity">
    <text evidence="6 7 8">Belongs to the ATP:guanido phosphotransferase family.</text>
</comment>
<comment type="function">
    <text evidence="6">Catalyzes the specific phosphorylation of arginine residues in proteins.</text>
</comment>
<keyword evidence="4 6" id="KW-0067">ATP-binding</keyword>
<evidence type="ECO:0000256" key="6">
    <source>
        <dbReference type="HAMAP-Rule" id="MF_00602"/>
    </source>
</evidence>
<comment type="caution">
    <text evidence="6">Lacks conserved residue(s) required for the propagation of feature annotation.</text>
</comment>
<proteinExistence type="inferred from homology"/>
<feature type="binding site" evidence="6 7">
    <location>
        <begin position="27"/>
        <end position="31"/>
    </location>
    <ligand>
        <name>ATP</name>
        <dbReference type="ChEBI" id="CHEBI:30616"/>
    </ligand>
</feature>
<dbReference type="OrthoDB" id="9791353at2"/>
<evidence type="ECO:0000256" key="3">
    <source>
        <dbReference type="ARBA" id="ARBA00022777"/>
    </source>
</evidence>
<gene>
    <name evidence="6" type="primary">mcsB</name>
    <name evidence="10" type="ORF">SAMN04488502_106145</name>
</gene>
<feature type="binding site" evidence="6 7">
    <location>
        <position position="92"/>
    </location>
    <ligand>
        <name>ATP</name>
        <dbReference type="ChEBI" id="CHEBI:30616"/>
    </ligand>
</feature>
<evidence type="ECO:0000256" key="4">
    <source>
        <dbReference type="ARBA" id="ARBA00022840"/>
    </source>
</evidence>
<dbReference type="EMBL" id="FNHB01000006">
    <property type="protein sequence ID" value="SDM66252.1"/>
    <property type="molecule type" value="Genomic_DNA"/>
</dbReference>
<keyword evidence="2 6" id="KW-0547">Nucleotide-binding</keyword>
<dbReference type="GO" id="GO:0005615">
    <property type="term" value="C:extracellular space"/>
    <property type="evidence" value="ECO:0007669"/>
    <property type="project" value="TreeGrafter"/>
</dbReference>
<reference evidence="10 11" key="1">
    <citation type="submission" date="2016-10" db="EMBL/GenBank/DDBJ databases">
        <authorList>
            <person name="de Groot N.N."/>
        </authorList>
    </citation>
    <scope>NUCLEOTIDE SEQUENCE [LARGE SCALE GENOMIC DNA]</scope>
    <source>
        <strain evidence="10 11">DSM 1736</strain>
    </source>
</reference>
<dbReference type="CDD" id="cd07930">
    <property type="entry name" value="bacterial_phosphagen_kinase"/>
    <property type="match status" value="1"/>
</dbReference>
<dbReference type="PANTHER" id="PTHR11547">
    <property type="entry name" value="ARGININE OR CREATINE KINASE"/>
    <property type="match status" value="1"/>
</dbReference>
<feature type="binding site" evidence="7">
    <location>
        <begin position="208"/>
        <end position="213"/>
    </location>
    <ligand>
        <name>ATP</name>
        <dbReference type="ChEBI" id="CHEBI:30616"/>
    </ligand>
</feature>
<accession>A0A1G9V200</accession>
<dbReference type="RefSeq" id="WP_092073726.1">
    <property type="nucleotide sequence ID" value="NZ_FNHB01000006.1"/>
</dbReference>
<evidence type="ECO:0000313" key="11">
    <source>
        <dbReference type="Proteomes" id="UP000214880"/>
    </source>
</evidence>
<dbReference type="Gene3D" id="3.30.590.10">
    <property type="entry name" value="Glutamine synthetase/guanido kinase, catalytic domain"/>
    <property type="match status" value="1"/>
</dbReference>
<evidence type="ECO:0000313" key="10">
    <source>
        <dbReference type="EMBL" id="SDM66252.1"/>
    </source>
</evidence>
<dbReference type="InterPro" id="IPR014746">
    <property type="entry name" value="Gln_synth/guanido_kin_cat_dom"/>
</dbReference>
<evidence type="ECO:0000256" key="8">
    <source>
        <dbReference type="RuleBase" id="RU000505"/>
    </source>
</evidence>
<dbReference type="NCBIfam" id="NF002194">
    <property type="entry name" value="PRK01059.1-4"/>
    <property type="match status" value="1"/>
</dbReference>
<keyword evidence="1 6" id="KW-0808">Transferase</keyword>
<dbReference type="SUPFAM" id="SSF55931">
    <property type="entry name" value="Glutamine synthetase/guanido kinase"/>
    <property type="match status" value="1"/>
</dbReference>